<name>A0ABS4QN32_9NOCA</name>
<dbReference type="InterPro" id="IPR050141">
    <property type="entry name" value="GCL_type2/YbdK_subfam"/>
</dbReference>
<keyword evidence="3 5" id="KW-0067">ATP-binding</keyword>
<evidence type="ECO:0000313" key="6">
    <source>
        <dbReference type="EMBL" id="MBP2193117.1"/>
    </source>
</evidence>
<proteinExistence type="inferred from homology"/>
<protein>
    <recommendedName>
        <fullName evidence="5">Putative glutamate--cysteine ligase 2</fullName>
        <ecNumber evidence="5">6.3.2.2</ecNumber>
    </recommendedName>
    <alternativeName>
        <fullName evidence="5">Gamma-glutamylcysteine synthetase 2</fullName>
        <shortName evidence="5">GCS 2</shortName>
        <shortName evidence="5">Gamma-GCS 2</shortName>
    </alternativeName>
</protein>
<dbReference type="NCBIfam" id="TIGR02050">
    <property type="entry name" value="gshA_cyan_rel"/>
    <property type="match status" value="1"/>
</dbReference>
<dbReference type="InterPro" id="IPR011793">
    <property type="entry name" value="YbdK"/>
</dbReference>
<comment type="function">
    <text evidence="5">ATP-dependent carboxylate-amine ligase which exhibits weak glutamate--cysteine ligase activity.</text>
</comment>
<dbReference type="PANTHER" id="PTHR36510:SF1">
    <property type="entry name" value="GLUTAMATE--CYSTEINE LIGASE 2-RELATED"/>
    <property type="match status" value="1"/>
</dbReference>
<dbReference type="Proteomes" id="UP001519325">
    <property type="component" value="Unassembled WGS sequence"/>
</dbReference>
<dbReference type="InterPro" id="IPR006336">
    <property type="entry name" value="GCS2"/>
</dbReference>
<keyword evidence="2 5" id="KW-0547">Nucleotide-binding</keyword>
<evidence type="ECO:0000256" key="1">
    <source>
        <dbReference type="ARBA" id="ARBA00022598"/>
    </source>
</evidence>
<evidence type="ECO:0000256" key="4">
    <source>
        <dbReference type="ARBA" id="ARBA00048819"/>
    </source>
</evidence>
<dbReference type="EMBL" id="JAGGMR010000001">
    <property type="protein sequence ID" value="MBP2193117.1"/>
    <property type="molecule type" value="Genomic_DNA"/>
</dbReference>
<reference evidence="6 7" key="1">
    <citation type="submission" date="2021-03" db="EMBL/GenBank/DDBJ databases">
        <title>Sequencing the genomes of 1000 actinobacteria strains.</title>
        <authorList>
            <person name="Klenk H.-P."/>
        </authorList>
    </citation>
    <scope>NUCLEOTIDE SEQUENCE [LARGE SCALE GENOMIC DNA]</scope>
    <source>
        <strain evidence="6 7">DSM 45516</strain>
    </source>
</reference>
<gene>
    <name evidence="6" type="ORF">BJ987_006018</name>
</gene>
<evidence type="ECO:0000256" key="3">
    <source>
        <dbReference type="ARBA" id="ARBA00022840"/>
    </source>
</evidence>
<keyword evidence="1 5" id="KW-0436">Ligase</keyword>
<dbReference type="HAMAP" id="MF_01609">
    <property type="entry name" value="Glu_cys_ligase_2"/>
    <property type="match status" value="1"/>
</dbReference>
<comment type="catalytic activity">
    <reaction evidence="4 5">
        <text>L-cysteine + L-glutamate + ATP = gamma-L-glutamyl-L-cysteine + ADP + phosphate + H(+)</text>
        <dbReference type="Rhea" id="RHEA:13285"/>
        <dbReference type="ChEBI" id="CHEBI:15378"/>
        <dbReference type="ChEBI" id="CHEBI:29985"/>
        <dbReference type="ChEBI" id="CHEBI:30616"/>
        <dbReference type="ChEBI" id="CHEBI:35235"/>
        <dbReference type="ChEBI" id="CHEBI:43474"/>
        <dbReference type="ChEBI" id="CHEBI:58173"/>
        <dbReference type="ChEBI" id="CHEBI:456216"/>
        <dbReference type="EC" id="6.3.2.2"/>
    </reaction>
</comment>
<evidence type="ECO:0000256" key="2">
    <source>
        <dbReference type="ARBA" id="ARBA00022741"/>
    </source>
</evidence>
<dbReference type="RefSeq" id="WP_209896414.1">
    <property type="nucleotide sequence ID" value="NZ_JAGGMR010000001.1"/>
</dbReference>
<dbReference type="EC" id="6.3.2.2" evidence="5"/>
<evidence type="ECO:0000256" key="5">
    <source>
        <dbReference type="HAMAP-Rule" id="MF_01609"/>
    </source>
</evidence>
<dbReference type="GO" id="GO:0016874">
    <property type="term" value="F:ligase activity"/>
    <property type="evidence" value="ECO:0007669"/>
    <property type="project" value="UniProtKB-KW"/>
</dbReference>
<dbReference type="InterPro" id="IPR014746">
    <property type="entry name" value="Gln_synth/guanido_kin_cat_dom"/>
</dbReference>
<accession>A0ABS4QN32</accession>
<keyword evidence="7" id="KW-1185">Reference proteome</keyword>
<dbReference type="Gene3D" id="3.30.590.20">
    <property type="match status" value="1"/>
</dbReference>
<organism evidence="6 7">
    <name type="scientific">Nocardia goodfellowii</name>
    <dbReference type="NCBI Taxonomy" id="882446"/>
    <lineage>
        <taxon>Bacteria</taxon>
        <taxon>Bacillati</taxon>
        <taxon>Actinomycetota</taxon>
        <taxon>Actinomycetes</taxon>
        <taxon>Mycobacteriales</taxon>
        <taxon>Nocardiaceae</taxon>
        <taxon>Nocardia</taxon>
    </lineage>
</organism>
<sequence length="367" mass="39447">MDLTIGVEEEFVLTDADSRQVVRRAATVLRRVGNGARQGGGAVELEMAQTQVESASRVCSDLAALRSELVRLRREMADAAEASGCRLIASGTAVLGVGGPPPILDKPRYHRIADRFGPLVDQQCTCACHVHVGVADREEAVQVVNHLRPWLPALLAISANSPFWEGRDTGYHSWRTPLWARWPASGPPPFLGSYQEYEDVVAELQHTGAILDGAMVYWYARPSRHLPTVEVRVADVTPTVDEAVVLAALVRALVSTALTEIRSGAASPPVNDQVLRAACWHAARYGLGAITAIAGAGGMPGRVGGAAELITHIRPALEAADGADMVLEILRSVRRDGTGADRQRAAFRRRGRLEDVVDLLAEQTAGR</sequence>
<evidence type="ECO:0000313" key="7">
    <source>
        <dbReference type="Proteomes" id="UP001519325"/>
    </source>
</evidence>
<dbReference type="PANTHER" id="PTHR36510">
    <property type="entry name" value="GLUTAMATE--CYSTEINE LIGASE 2-RELATED"/>
    <property type="match status" value="1"/>
</dbReference>
<dbReference type="NCBIfam" id="NF010041">
    <property type="entry name" value="PRK13517.1-1"/>
    <property type="match status" value="1"/>
</dbReference>
<dbReference type="SUPFAM" id="SSF55931">
    <property type="entry name" value="Glutamine synthetase/guanido kinase"/>
    <property type="match status" value="1"/>
</dbReference>
<comment type="caution">
    <text evidence="6">The sequence shown here is derived from an EMBL/GenBank/DDBJ whole genome shotgun (WGS) entry which is preliminary data.</text>
</comment>
<comment type="similarity">
    <text evidence="5">Belongs to the glutamate--cysteine ligase type 2 family. YbdK subfamily.</text>
</comment>
<dbReference type="Pfam" id="PF04107">
    <property type="entry name" value="GCS2"/>
    <property type="match status" value="1"/>
</dbReference>